<evidence type="ECO:0000313" key="3">
    <source>
        <dbReference type="Proteomes" id="UP000765509"/>
    </source>
</evidence>
<dbReference type="Proteomes" id="UP000765509">
    <property type="component" value="Unassembled WGS sequence"/>
</dbReference>
<proteinExistence type="predicted"/>
<organism evidence="2 3">
    <name type="scientific">Austropuccinia psidii MF-1</name>
    <dbReference type="NCBI Taxonomy" id="1389203"/>
    <lineage>
        <taxon>Eukaryota</taxon>
        <taxon>Fungi</taxon>
        <taxon>Dikarya</taxon>
        <taxon>Basidiomycota</taxon>
        <taxon>Pucciniomycotina</taxon>
        <taxon>Pucciniomycetes</taxon>
        <taxon>Pucciniales</taxon>
        <taxon>Sphaerophragmiaceae</taxon>
        <taxon>Austropuccinia</taxon>
    </lineage>
</organism>
<name>A0A9Q3GGX3_9BASI</name>
<evidence type="ECO:0000313" key="2">
    <source>
        <dbReference type="EMBL" id="MBW0467063.1"/>
    </source>
</evidence>
<feature type="region of interest" description="Disordered" evidence="1">
    <location>
        <begin position="93"/>
        <end position="145"/>
    </location>
</feature>
<dbReference type="EMBL" id="AVOT02001475">
    <property type="protein sequence ID" value="MBW0467063.1"/>
    <property type="molecule type" value="Genomic_DNA"/>
</dbReference>
<comment type="caution">
    <text evidence="2">The sequence shown here is derived from an EMBL/GenBank/DDBJ whole genome shotgun (WGS) entry which is preliminary data.</text>
</comment>
<gene>
    <name evidence="2" type="ORF">O181_006778</name>
</gene>
<reference evidence="2" key="1">
    <citation type="submission" date="2021-03" db="EMBL/GenBank/DDBJ databases">
        <title>Draft genome sequence of rust myrtle Austropuccinia psidii MF-1, a brazilian biotype.</title>
        <authorList>
            <person name="Quecine M.C."/>
            <person name="Pachon D.M.R."/>
            <person name="Bonatelli M.L."/>
            <person name="Correr F.H."/>
            <person name="Franceschini L.M."/>
            <person name="Leite T.F."/>
            <person name="Margarido G.R.A."/>
            <person name="Almeida C.A."/>
            <person name="Ferrarezi J.A."/>
            <person name="Labate C.A."/>
        </authorList>
    </citation>
    <scope>NUCLEOTIDE SEQUENCE</scope>
    <source>
        <strain evidence="2">MF-1</strain>
    </source>
</reference>
<dbReference type="AlphaFoldDB" id="A0A9Q3GGX3"/>
<sequence>MSSPYKGRRHFLLLVGLTFPDSLITPNLIFPFFVSIMKSAVALCFLVFYTESSACSWLRRAGGTKQFKTDEVANESLATEQSDADQYISEWGERIDPRPELAQTGKALSSSFSRSRKAENPLSQGKRRSSSFPALEGLQGECGNQ</sequence>
<evidence type="ECO:0000256" key="1">
    <source>
        <dbReference type="SAM" id="MobiDB-lite"/>
    </source>
</evidence>
<keyword evidence="3" id="KW-1185">Reference proteome</keyword>
<protein>
    <submittedName>
        <fullName evidence="2">Uncharacterized protein</fullName>
    </submittedName>
</protein>
<accession>A0A9Q3GGX3</accession>